<feature type="compositionally biased region" description="Basic and acidic residues" evidence="1">
    <location>
        <begin position="129"/>
        <end position="142"/>
    </location>
</feature>
<gene>
    <name evidence="3" type="ORF">SYV04_14255</name>
</gene>
<keyword evidence="4" id="KW-1185">Reference proteome</keyword>
<accession>A0ABU5H293</accession>
<dbReference type="PANTHER" id="PTHR38468:SF1">
    <property type="entry name" value="SLL0939 PROTEIN"/>
    <property type="match status" value="1"/>
</dbReference>
<organism evidence="3 4">
    <name type="scientific">Hyalangium rubrum</name>
    <dbReference type="NCBI Taxonomy" id="3103134"/>
    <lineage>
        <taxon>Bacteria</taxon>
        <taxon>Pseudomonadati</taxon>
        <taxon>Myxococcota</taxon>
        <taxon>Myxococcia</taxon>
        <taxon>Myxococcales</taxon>
        <taxon>Cystobacterineae</taxon>
        <taxon>Archangiaceae</taxon>
        <taxon>Hyalangium</taxon>
    </lineage>
</organism>
<protein>
    <submittedName>
        <fullName evidence="3">DUF1622 domain-containing protein</fullName>
    </submittedName>
</protein>
<keyword evidence="2" id="KW-0472">Membrane</keyword>
<dbReference type="Pfam" id="PF07784">
    <property type="entry name" value="DUF1622"/>
    <property type="match status" value="1"/>
</dbReference>
<dbReference type="Proteomes" id="UP001291309">
    <property type="component" value="Unassembled WGS sequence"/>
</dbReference>
<dbReference type="EMBL" id="JAXIVS010000004">
    <property type="protein sequence ID" value="MDY7227571.1"/>
    <property type="molecule type" value="Genomic_DNA"/>
</dbReference>
<proteinExistence type="predicted"/>
<reference evidence="3 4" key="1">
    <citation type="submission" date="2023-12" db="EMBL/GenBank/DDBJ databases">
        <title>the genome sequence of Hyalangium sp. s54d21.</title>
        <authorList>
            <person name="Zhang X."/>
        </authorList>
    </citation>
    <scope>NUCLEOTIDE SEQUENCE [LARGE SCALE GENOMIC DNA]</scope>
    <source>
        <strain evidence="4">s54d21</strain>
    </source>
</reference>
<feature type="transmembrane region" description="Helical" evidence="2">
    <location>
        <begin position="79"/>
        <end position="101"/>
    </location>
</feature>
<dbReference type="InterPro" id="IPR012427">
    <property type="entry name" value="DUF1622"/>
</dbReference>
<dbReference type="RefSeq" id="WP_321546290.1">
    <property type="nucleotide sequence ID" value="NZ_JAXIVS010000004.1"/>
</dbReference>
<sequence length="142" mass="15749">MTFSHWVVLAGQVMEAVGVAVMVLGAVLSLVLLALRGRRPAAVSPYRQFRQDLGRAILLGLEFLVAADIIRTVSEKPTLEGVVVLGLIVVIRTFLSFTLTVELEGQWPWQRPPEHEEARGRPSSSAHPRARETLDREHPAEH</sequence>
<feature type="transmembrane region" description="Helical" evidence="2">
    <location>
        <begin position="6"/>
        <end position="35"/>
    </location>
</feature>
<name>A0ABU5H293_9BACT</name>
<dbReference type="PANTHER" id="PTHR38468">
    <property type="entry name" value="SLL0939 PROTEIN"/>
    <property type="match status" value="1"/>
</dbReference>
<feature type="region of interest" description="Disordered" evidence="1">
    <location>
        <begin position="110"/>
        <end position="142"/>
    </location>
</feature>
<comment type="caution">
    <text evidence="3">The sequence shown here is derived from an EMBL/GenBank/DDBJ whole genome shotgun (WGS) entry which is preliminary data.</text>
</comment>
<evidence type="ECO:0000313" key="4">
    <source>
        <dbReference type="Proteomes" id="UP001291309"/>
    </source>
</evidence>
<evidence type="ECO:0000256" key="1">
    <source>
        <dbReference type="SAM" id="MobiDB-lite"/>
    </source>
</evidence>
<keyword evidence="2" id="KW-1133">Transmembrane helix</keyword>
<evidence type="ECO:0000256" key="2">
    <source>
        <dbReference type="SAM" id="Phobius"/>
    </source>
</evidence>
<evidence type="ECO:0000313" key="3">
    <source>
        <dbReference type="EMBL" id="MDY7227571.1"/>
    </source>
</evidence>
<keyword evidence="2" id="KW-0812">Transmembrane</keyword>